<evidence type="ECO:0008006" key="3">
    <source>
        <dbReference type="Google" id="ProtNLM"/>
    </source>
</evidence>
<name>A0ABU5RN17_9PSEU</name>
<dbReference type="RefSeq" id="WP_323337841.1">
    <property type="nucleotide sequence ID" value="NZ_JAYFSI010000027.1"/>
</dbReference>
<protein>
    <recommendedName>
        <fullName evidence="3">Minor tail protein</fullName>
    </recommendedName>
</protein>
<accession>A0ABU5RN17</accession>
<proteinExistence type="predicted"/>
<keyword evidence="2" id="KW-1185">Reference proteome</keyword>
<sequence>MQFPNDADLAAAIETSELIVESLVEIDWNRNGLYDHKYSDMSWLTTRVVDDMGPLSGDLPEEADDVSGFASSTLTVELGGVRYSDPDAQAAWSQALAEQGLTAVQFFDQYNPASPIVGKTVNGTPIRYSRVVSTAAGPRTIRQFTGWIRWPELDEGNQTVTLTAGDVEDLAGALVSFPVWAVGPGPDNDTQYNANGDFSANTPISAEWVYQECMRAAGRGIGPMPRPDAVAYWTCHGSWLPSVGRMGGPYPSPHNISVENTWKPLKYGVGHTFASWNDYGTNSGGQAQTPTLVDVPDRGSSEPNKTVGMAAWIKSDGGATAFGTYGVNLSLVLDDVSLGPPGTIQLYIYNNGSAAINVQESFVSGSPNAGAIRAWRYNLPLAAGLHYLAAHVKFTPTAITVDLYVDDVIISQTSSSGPTGGFKKTLTPRGAANRVLAIGGNVPCQHLQIYAGTTVTYDPNQKHPGWFLRGDPEPKFSTPTKSSLNWLPDVNNRGAWEVLKDVAAGELGTLHTNEFGRLDFVNFEAAWIPVYYGLDVYVKRRLTRDLVQNVRIRPSGDRYRNALSASWTQTQQIRKIVWQSPDARQFYEKVGSVHTVTIPLSDVSGIYQDFTSVSAAATPATPNLFGTQASAVRADSPGTGAPDGWIGAVEFAPDQRSLNVTTASGTSGAPVYVGAISGATAPNFTVGGWGLDTKKTTRQLYQANDPTHGTALLELPDSPWRQDSVLTFGIAYVTLQKTMAPLPLLDSITITADPRLQLRDFVIVEAAAGWYYCQIIGIRRTDGPEGSLDTLTLRLAATPNTWVLDDPGLSLLDSTTILA</sequence>
<evidence type="ECO:0000313" key="1">
    <source>
        <dbReference type="EMBL" id="MEA5367708.1"/>
    </source>
</evidence>
<dbReference type="EMBL" id="JAYFSI010000027">
    <property type="protein sequence ID" value="MEA5367708.1"/>
    <property type="molecule type" value="Genomic_DNA"/>
</dbReference>
<comment type="caution">
    <text evidence="1">The sequence shown here is derived from an EMBL/GenBank/DDBJ whole genome shotgun (WGS) entry which is preliminary data.</text>
</comment>
<organism evidence="1 2">
    <name type="scientific">Amycolatopsis heterodermiae</name>
    <dbReference type="NCBI Taxonomy" id="3110235"/>
    <lineage>
        <taxon>Bacteria</taxon>
        <taxon>Bacillati</taxon>
        <taxon>Actinomycetota</taxon>
        <taxon>Actinomycetes</taxon>
        <taxon>Pseudonocardiales</taxon>
        <taxon>Pseudonocardiaceae</taxon>
        <taxon>Amycolatopsis</taxon>
    </lineage>
</organism>
<dbReference type="Proteomes" id="UP001304298">
    <property type="component" value="Unassembled WGS sequence"/>
</dbReference>
<gene>
    <name evidence="1" type="ORF">VA596_49815</name>
</gene>
<reference evidence="1 2" key="1">
    <citation type="submission" date="2023-12" db="EMBL/GenBank/DDBJ databases">
        <title>Amycolatopsis sp. V23-08.</title>
        <authorList>
            <person name="Somphong A."/>
        </authorList>
    </citation>
    <scope>NUCLEOTIDE SEQUENCE [LARGE SCALE GENOMIC DNA]</scope>
    <source>
        <strain evidence="1 2">V23-08</strain>
    </source>
</reference>
<evidence type="ECO:0000313" key="2">
    <source>
        <dbReference type="Proteomes" id="UP001304298"/>
    </source>
</evidence>